<proteinExistence type="predicted"/>
<sequence length="44" mass="5137">MTILGMFFRERLRREAANENLFFNVCGYAAILEPSAQCRLQRCP</sequence>
<gene>
    <name evidence="1" type="ORF">COL8621_01749</name>
</gene>
<dbReference type="Proteomes" id="UP000202922">
    <property type="component" value="Unassembled WGS sequence"/>
</dbReference>
<organism evidence="1 2">
    <name type="scientific">Actibacterium lipolyticum</name>
    <dbReference type="NCBI Taxonomy" id="1524263"/>
    <lineage>
        <taxon>Bacteria</taxon>
        <taxon>Pseudomonadati</taxon>
        <taxon>Pseudomonadota</taxon>
        <taxon>Alphaproteobacteria</taxon>
        <taxon>Rhodobacterales</taxon>
        <taxon>Roseobacteraceae</taxon>
        <taxon>Actibacterium</taxon>
    </lineage>
</organism>
<accession>A0A238JXB4</accession>
<dbReference type="EMBL" id="FXYE01000001">
    <property type="protein sequence ID" value="SMX35298.1"/>
    <property type="molecule type" value="Genomic_DNA"/>
</dbReference>
<evidence type="ECO:0000313" key="2">
    <source>
        <dbReference type="Proteomes" id="UP000202922"/>
    </source>
</evidence>
<keyword evidence="2" id="KW-1185">Reference proteome</keyword>
<evidence type="ECO:0000313" key="1">
    <source>
        <dbReference type="EMBL" id="SMX35298.1"/>
    </source>
</evidence>
<name>A0A238JXB4_9RHOB</name>
<dbReference type="AlphaFoldDB" id="A0A238JXB4"/>
<protein>
    <submittedName>
        <fullName evidence="1">Uncharacterized protein</fullName>
    </submittedName>
</protein>
<reference evidence="2" key="1">
    <citation type="submission" date="2017-05" db="EMBL/GenBank/DDBJ databases">
        <authorList>
            <person name="Rodrigo-Torres L."/>
            <person name="Arahal R. D."/>
            <person name="Lucena T."/>
        </authorList>
    </citation>
    <scope>NUCLEOTIDE SEQUENCE [LARGE SCALE GENOMIC DNA]</scope>
    <source>
        <strain evidence="2">CECT 8621</strain>
    </source>
</reference>